<comment type="caution">
    <text evidence="9">The sequence shown here is derived from an EMBL/GenBank/DDBJ whole genome shotgun (WGS) entry which is preliminary data.</text>
</comment>
<dbReference type="PROSITE" id="PS00463">
    <property type="entry name" value="ZN2_CY6_FUNGAL_1"/>
    <property type="match status" value="1"/>
</dbReference>
<evidence type="ECO:0000256" key="3">
    <source>
        <dbReference type="ARBA" id="ARBA00023015"/>
    </source>
</evidence>
<evidence type="ECO:0000256" key="5">
    <source>
        <dbReference type="ARBA" id="ARBA00023163"/>
    </source>
</evidence>
<keyword evidence="3" id="KW-0805">Transcription regulation</keyword>
<reference evidence="9" key="1">
    <citation type="journal article" date="2022" name="IScience">
        <title>Evolution of zygomycete secretomes and the origins of terrestrial fungal ecologies.</title>
        <authorList>
            <person name="Chang Y."/>
            <person name="Wang Y."/>
            <person name="Mondo S."/>
            <person name="Ahrendt S."/>
            <person name="Andreopoulos W."/>
            <person name="Barry K."/>
            <person name="Beard J."/>
            <person name="Benny G.L."/>
            <person name="Blankenship S."/>
            <person name="Bonito G."/>
            <person name="Cuomo C."/>
            <person name="Desiro A."/>
            <person name="Gervers K.A."/>
            <person name="Hundley H."/>
            <person name="Kuo A."/>
            <person name="LaButti K."/>
            <person name="Lang B.F."/>
            <person name="Lipzen A."/>
            <person name="O'Donnell K."/>
            <person name="Pangilinan J."/>
            <person name="Reynolds N."/>
            <person name="Sandor L."/>
            <person name="Smith M.E."/>
            <person name="Tsang A."/>
            <person name="Grigoriev I.V."/>
            <person name="Stajich J.E."/>
            <person name="Spatafora J.W."/>
        </authorList>
    </citation>
    <scope>NUCLEOTIDE SEQUENCE</scope>
    <source>
        <strain evidence="9">RSA 2281</strain>
    </source>
</reference>
<dbReference type="CDD" id="cd00067">
    <property type="entry name" value="GAL4"/>
    <property type="match status" value="1"/>
</dbReference>
<feature type="region of interest" description="Disordered" evidence="7">
    <location>
        <begin position="782"/>
        <end position="802"/>
    </location>
</feature>
<sequence>MRGHEGSDDSQSIVGKKRVRATQACILCRKKKIKCDGTKPECLHCQEANITCEYSECRKRGPRKGYVQLLEERLAQLERRLSTDDAASEKKKLSVPAETGALYDPHALLRLEPRRGIEINDTESIPKSLSSGSNNINNDDEFNPSMDLVMHLVDLFFQHLNSVFPLVHRRTLKQSIRNGTVSKPLLWSVMGIGARFSDHPSIRADPPYWAGERFAIKATSLIDATMLEPTIPNLQFWGIMACLEYGRASGSRAWIYGGLAVRICQELGLNKEETLSSPILKKDGSVDSAAMALRRRIFFSVYCLDKFASAGTSRPQYFDTSDCDAALPNVTESVLLRDLFQCTNIDGKELTNDSLMDITRHYLRMVTIFGESNKFMTKAKSDSESVTWPPVPEFNNLDARLRSWKSDLPERFQFSLNNLSIHKRGASRNYLTLWLSTHAVWCTTMMVLHRGSLAYSEVQPSDVPEDLYRRIQASINCCKVSIDEAMIIFRALKELSGPNVLPYMGYSAYICATVLMTSTFSKDAESFKKSASALRILYAMIDGLAPYWPMCERLALTTRDLLLTHSRLYDNQYRQDYYSKPSNTGSTISTATTLTPSSQASATTPSPASTTGENADTSVTTTETEKHKQSTPQEKKRSQSQSQSQAQQQPQGEENTQAQLQHLPSQPQATLAPPPPSSTGIALQATIADSRNPLAQQQSALPLLAESFPFTTSEGEIDFNSSEFLYDSALFGQIMFDATKPESSAQAGSSAAAGAHLQMNGYPSVYMGDAPVFPNDIIHNNTNPINITSPTGQSSPSVDKTE</sequence>
<dbReference type="PANTHER" id="PTHR47338">
    <property type="entry name" value="ZN(II)2CYS6 TRANSCRIPTION FACTOR (EUROFUNG)-RELATED"/>
    <property type="match status" value="1"/>
</dbReference>
<dbReference type="GO" id="GO:0005634">
    <property type="term" value="C:nucleus"/>
    <property type="evidence" value="ECO:0007669"/>
    <property type="project" value="UniProtKB-SubCell"/>
</dbReference>
<keyword evidence="4" id="KW-0843">Virulence</keyword>
<feature type="domain" description="Zn(2)-C6 fungal-type" evidence="8">
    <location>
        <begin position="24"/>
        <end position="54"/>
    </location>
</feature>
<dbReference type="InterPro" id="IPR050815">
    <property type="entry name" value="TF_fung"/>
</dbReference>
<organism evidence="9 10">
    <name type="scientific">Phascolomyces articulosus</name>
    <dbReference type="NCBI Taxonomy" id="60185"/>
    <lineage>
        <taxon>Eukaryota</taxon>
        <taxon>Fungi</taxon>
        <taxon>Fungi incertae sedis</taxon>
        <taxon>Mucoromycota</taxon>
        <taxon>Mucoromycotina</taxon>
        <taxon>Mucoromycetes</taxon>
        <taxon>Mucorales</taxon>
        <taxon>Lichtheimiaceae</taxon>
        <taxon>Phascolomyces</taxon>
    </lineage>
</organism>
<evidence type="ECO:0000256" key="4">
    <source>
        <dbReference type="ARBA" id="ARBA00023026"/>
    </source>
</evidence>
<evidence type="ECO:0000256" key="1">
    <source>
        <dbReference type="ARBA" id="ARBA00004123"/>
    </source>
</evidence>
<feature type="compositionally biased region" description="Low complexity" evidence="7">
    <location>
        <begin position="782"/>
        <end position="791"/>
    </location>
</feature>
<dbReference type="SMART" id="SM00066">
    <property type="entry name" value="GAL4"/>
    <property type="match status" value="1"/>
</dbReference>
<dbReference type="PROSITE" id="PS50048">
    <property type="entry name" value="ZN2_CY6_FUNGAL_2"/>
    <property type="match status" value="1"/>
</dbReference>
<dbReference type="GO" id="GO:0003677">
    <property type="term" value="F:DNA binding"/>
    <property type="evidence" value="ECO:0007669"/>
    <property type="project" value="InterPro"/>
</dbReference>
<dbReference type="InterPro" id="IPR007219">
    <property type="entry name" value="XnlR_reg_dom"/>
</dbReference>
<evidence type="ECO:0000256" key="6">
    <source>
        <dbReference type="ARBA" id="ARBA00023242"/>
    </source>
</evidence>
<gene>
    <name evidence="9" type="ORF">BDA99DRAFT_502025</name>
</gene>
<evidence type="ECO:0000256" key="2">
    <source>
        <dbReference type="ARBA" id="ARBA00022723"/>
    </source>
</evidence>
<feature type="compositionally biased region" description="Polar residues" evidence="7">
    <location>
        <begin position="792"/>
        <end position="802"/>
    </location>
</feature>
<name>A0AAD5K5J4_9FUNG</name>
<feature type="compositionally biased region" description="Polar residues" evidence="7">
    <location>
        <begin position="612"/>
        <end position="622"/>
    </location>
</feature>
<dbReference type="GO" id="GO:0000981">
    <property type="term" value="F:DNA-binding transcription factor activity, RNA polymerase II-specific"/>
    <property type="evidence" value="ECO:0007669"/>
    <property type="project" value="InterPro"/>
</dbReference>
<dbReference type="SUPFAM" id="SSF57701">
    <property type="entry name" value="Zn2/Cys6 DNA-binding domain"/>
    <property type="match status" value="1"/>
</dbReference>
<evidence type="ECO:0000256" key="7">
    <source>
        <dbReference type="SAM" id="MobiDB-lite"/>
    </source>
</evidence>
<dbReference type="Gene3D" id="4.10.240.10">
    <property type="entry name" value="Zn(2)-C6 fungal-type DNA-binding domain"/>
    <property type="match status" value="1"/>
</dbReference>
<keyword evidence="2" id="KW-0479">Metal-binding</keyword>
<dbReference type="GO" id="GO:0006351">
    <property type="term" value="P:DNA-templated transcription"/>
    <property type="evidence" value="ECO:0007669"/>
    <property type="project" value="InterPro"/>
</dbReference>
<feature type="region of interest" description="Disordered" evidence="7">
    <location>
        <begin position="579"/>
        <end position="659"/>
    </location>
</feature>
<proteinExistence type="predicted"/>
<dbReference type="AlphaFoldDB" id="A0AAD5K5J4"/>
<dbReference type="CDD" id="cd12148">
    <property type="entry name" value="fungal_TF_MHR"/>
    <property type="match status" value="1"/>
</dbReference>
<evidence type="ECO:0000313" key="9">
    <source>
        <dbReference type="EMBL" id="KAI9270530.1"/>
    </source>
</evidence>
<dbReference type="Pfam" id="PF00172">
    <property type="entry name" value="Zn_clus"/>
    <property type="match status" value="1"/>
</dbReference>
<keyword evidence="6" id="KW-0539">Nucleus</keyword>
<dbReference type="PANTHER" id="PTHR47338:SF27">
    <property type="entry name" value="ZN(II)2CYS6 TRANSCRIPTION FACTOR (EUROFUNG)"/>
    <property type="match status" value="1"/>
</dbReference>
<comment type="subcellular location">
    <subcellularLocation>
        <location evidence="1">Nucleus</location>
    </subcellularLocation>
</comment>
<evidence type="ECO:0000313" key="10">
    <source>
        <dbReference type="Proteomes" id="UP001209540"/>
    </source>
</evidence>
<accession>A0AAD5K5J4</accession>
<keyword evidence="5" id="KW-0804">Transcription</keyword>
<feature type="compositionally biased region" description="Low complexity" evidence="7">
    <location>
        <begin position="639"/>
        <end position="651"/>
    </location>
</feature>
<dbReference type="Pfam" id="PF04082">
    <property type="entry name" value="Fungal_trans"/>
    <property type="match status" value="1"/>
</dbReference>
<dbReference type="Proteomes" id="UP001209540">
    <property type="component" value="Unassembled WGS sequence"/>
</dbReference>
<feature type="compositionally biased region" description="Basic and acidic residues" evidence="7">
    <location>
        <begin position="623"/>
        <end position="637"/>
    </location>
</feature>
<dbReference type="InterPro" id="IPR001138">
    <property type="entry name" value="Zn2Cys6_DnaBD"/>
</dbReference>
<reference evidence="9" key="2">
    <citation type="submission" date="2023-02" db="EMBL/GenBank/DDBJ databases">
        <authorList>
            <consortium name="DOE Joint Genome Institute"/>
            <person name="Mondo S.J."/>
            <person name="Chang Y."/>
            <person name="Wang Y."/>
            <person name="Ahrendt S."/>
            <person name="Andreopoulos W."/>
            <person name="Barry K."/>
            <person name="Beard J."/>
            <person name="Benny G.L."/>
            <person name="Blankenship S."/>
            <person name="Bonito G."/>
            <person name="Cuomo C."/>
            <person name="Desiro A."/>
            <person name="Gervers K.A."/>
            <person name="Hundley H."/>
            <person name="Kuo A."/>
            <person name="LaButti K."/>
            <person name="Lang B.F."/>
            <person name="Lipzen A."/>
            <person name="O'Donnell K."/>
            <person name="Pangilinan J."/>
            <person name="Reynolds N."/>
            <person name="Sandor L."/>
            <person name="Smith M.W."/>
            <person name="Tsang A."/>
            <person name="Grigoriev I.V."/>
            <person name="Stajich J.E."/>
            <person name="Spatafora J.W."/>
        </authorList>
    </citation>
    <scope>NUCLEOTIDE SEQUENCE</scope>
    <source>
        <strain evidence="9">RSA 2281</strain>
    </source>
</reference>
<dbReference type="GO" id="GO:0008270">
    <property type="term" value="F:zinc ion binding"/>
    <property type="evidence" value="ECO:0007669"/>
    <property type="project" value="InterPro"/>
</dbReference>
<keyword evidence="10" id="KW-1185">Reference proteome</keyword>
<dbReference type="EMBL" id="JAIXMP010000007">
    <property type="protein sequence ID" value="KAI9270530.1"/>
    <property type="molecule type" value="Genomic_DNA"/>
</dbReference>
<evidence type="ECO:0000259" key="8">
    <source>
        <dbReference type="PROSITE" id="PS50048"/>
    </source>
</evidence>
<protein>
    <submittedName>
        <fullName evidence="9">Fungal-specific transcription factor domain-containing protein</fullName>
    </submittedName>
</protein>
<dbReference type="SMART" id="SM00906">
    <property type="entry name" value="Fungal_trans"/>
    <property type="match status" value="1"/>
</dbReference>
<feature type="compositionally biased region" description="Low complexity" evidence="7">
    <location>
        <begin position="582"/>
        <end position="611"/>
    </location>
</feature>
<dbReference type="InterPro" id="IPR036864">
    <property type="entry name" value="Zn2-C6_fun-type_DNA-bd_sf"/>
</dbReference>